<dbReference type="PANTHER" id="PTHR30469">
    <property type="entry name" value="MULTIDRUG RESISTANCE PROTEIN MDTA"/>
    <property type="match status" value="1"/>
</dbReference>
<comment type="similarity">
    <text evidence="1">Belongs to the membrane fusion protein (MFP) (TC 8.A.1) family.</text>
</comment>
<feature type="compositionally biased region" description="Basic and acidic residues" evidence="2">
    <location>
        <begin position="110"/>
        <end position="145"/>
    </location>
</feature>
<protein>
    <submittedName>
        <fullName evidence="4">RND family efflux transporter, MFP subunit</fullName>
    </submittedName>
</protein>
<organism evidence="4 5">
    <name type="scientific">Bradyrhizobium lablabi</name>
    <dbReference type="NCBI Taxonomy" id="722472"/>
    <lineage>
        <taxon>Bacteria</taxon>
        <taxon>Pseudomonadati</taxon>
        <taxon>Pseudomonadota</taxon>
        <taxon>Alphaproteobacteria</taxon>
        <taxon>Hyphomicrobiales</taxon>
        <taxon>Nitrobacteraceae</taxon>
        <taxon>Bradyrhizobium</taxon>
    </lineage>
</organism>
<dbReference type="NCBIfam" id="TIGR01730">
    <property type="entry name" value="RND_mfp"/>
    <property type="match status" value="1"/>
</dbReference>
<dbReference type="Gene3D" id="2.40.30.170">
    <property type="match status" value="1"/>
</dbReference>
<dbReference type="GO" id="GO:1990281">
    <property type="term" value="C:efflux pump complex"/>
    <property type="evidence" value="ECO:0007669"/>
    <property type="project" value="TreeGrafter"/>
</dbReference>
<dbReference type="RefSeq" id="WP_172842179.1">
    <property type="nucleotide sequence ID" value="NZ_LT670844.1"/>
</dbReference>
<feature type="region of interest" description="Disordered" evidence="2">
    <location>
        <begin position="110"/>
        <end position="147"/>
    </location>
</feature>
<dbReference type="Gene3D" id="1.10.287.470">
    <property type="entry name" value="Helix hairpin bin"/>
    <property type="match status" value="1"/>
</dbReference>
<sequence length="409" mass="44504">MPSRNLVWSASMLAALAAVAVGGAYLEYPDFFRPPTMTAATSILAPVSEAIYGTGTVEPERWAKVVPLQRRRLVDLCRCEGQAVRAGQILGRQDDAEEVSALHELEINNEQLQRDRDRAERDRDKSDAAKTEYEQRQTQLDESKSRISAQKVRVDSLVLRAPLDGMVLRRDGEVGEIVGPTDVLFWVGPPTPMQVVAEINEEEITRIAVGQKAFLRSEAFAAQALRATVSQITPKGDPTRKTFRVYLRLPSDTPLRIGMTVEVNIIYREKTAAVVVPAEAVIDNGVQVVRDGKVHRVPVNVGIKGSRNVEIIGNVTQDTTVLSPARMDLADGTRVHVENVATPAKQATDAPLEPAPDPVPTAALERNNPPVLTSAADPDDAVISAALSAHVDSIVNDARRNVAKYPAAR</sequence>
<dbReference type="AlphaFoldDB" id="A0A1M7FNG8"/>
<dbReference type="Pfam" id="PF25954">
    <property type="entry name" value="Beta-barrel_RND_2"/>
    <property type="match status" value="1"/>
</dbReference>
<dbReference type="Gene3D" id="2.40.50.100">
    <property type="match status" value="1"/>
</dbReference>
<evidence type="ECO:0000313" key="4">
    <source>
        <dbReference type="EMBL" id="SHM05525.1"/>
    </source>
</evidence>
<name>A0A1M7FNG8_9BRAD</name>
<reference evidence="4 5" key="1">
    <citation type="submission" date="2016-11" db="EMBL/GenBank/DDBJ databases">
        <authorList>
            <person name="Jaros S."/>
            <person name="Januszkiewicz K."/>
            <person name="Wedrychowicz H."/>
        </authorList>
    </citation>
    <scope>NUCLEOTIDE SEQUENCE [LARGE SCALE GENOMIC DNA]</scope>
    <source>
        <strain evidence="4 5">GAS499</strain>
    </source>
</reference>
<feature type="domain" description="CusB-like beta-barrel" evidence="3">
    <location>
        <begin position="195"/>
        <end position="265"/>
    </location>
</feature>
<evidence type="ECO:0000256" key="2">
    <source>
        <dbReference type="SAM" id="MobiDB-lite"/>
    </source>
</evidence>
<evidence type="ECO:0000256" key="1">
    <source>
        <dbReference type="ARBA" id="ARBA00009477"/>
    </source>
</evidence>
<proteinExistence type="inferred from homology"/>
<dbReference type="Gene3D" id="2.40.420.20">
    <property type="match status" value="1"/>
</dbReference>
<dbReference type="InterPro" id="IPR006143">
    <property type="entry name" value="RND_pump_MFP"/>
</dbReference>
<feature type="region of interest" description="Disordered" evidence="2">
    <location>
        <begin position="342"/>
        <end position="376"/>
    </location>
</feature>
<dbReference type="PANTHER" id="PTHR30469:SF15">
    <property type="entry name" value="HLYD FAMILY OF SECRETION PROTEINS"/>
    <property type="match status" value="1"/>
</dbReference>
<dbReference type="InterPro" id="IPR058792">
    <property type="entry name" value="Beta-barrel_RND_2"/>
</dbReference>
<dbReference type="Proteomes" id="UP000189935">
    <property type="component" value="Chromosome I"/>
</dbReference>
<dbReference type="EMBL" id="LT670844">
    <property type="protein sequence ID" value="SHM05525.1"/>
    <property type="molecule type" value="Genomic_DNA"/>
</dbReference>
<gene>
    <name evidence="4" type="ORF">SAMN05444159_7553</name>
</gene>
<dbReference type="SUPFAM" id="SSF111369">
    <property type="entry name" value="HlyD-like secretion proteins"/>
    <property type="match status" value="1"/>
</dbReference>
<evidence type="ECO:0000313" key="5">
    <source>
        <dbReference type="Proteomes" id="UP000189935"/>
    </source>
</evidence>
<dbReference type="GO" id="GO:0015562">
    <property type="term" value="F:efflux transmembrane transporter activity"/>
    <property type="evidence" value="ECO:0007669"/>
    <property type="project" value="TreeGrafter"/>
</dbReference>
<evidence type="ECO:0000259" key="3">
    <source>
        <dbReference type="Pfam" id="PF25954"/>
    </source>
</evidence>
<accession>A0A1M7FNG8</accession>